<protein>
    <recommendedName>
        <fullName evidence="2">DUF6699 domain-containing protein</fullName>
    </recommendedName>
</protein>
<dbReference type="OrthoDB" id="3265169at2759"/>
<feature type="compositionally biased region" description="Low complexity" evidence="1">
    <location>
        <begin position="1"/>
        <end position="14"/>
    </location>
</feature>
<dbReference type="AlphaFoldDB" id="A0A9P5XZY1"/>
<evidence type="ECO:0000313" key="4">
    <source>
        <dbReference type="Proteomes" id="UP000807353"/>
    </source>
</evidence>
<dbReference type="InterPro" id="IPR046522">
    <property type="entry name" value="DUF6699"/>
</dbReference>
<accession>A0A9P5XZY1</accession>
<feature type="domain" description="DUF6699" evidence="2">
    <location>
        <begin position="98"/>
        <end position="222"/>
    </location>
</feature>
<sequence>MYHQSTSSLKSSTSNHGQAPPHVIQSPSSWSSLPWVAQNAQPQSGRESVSLSPKYPVVFIGETPSHQSIPLSPYSTTSANTPAQLVHPLLERDTSGRIQYNIAHHPSYIQFRTPVSPQSEQAFYPPITRARIRVPGLPAWSFNAENPQGVTLLDVFNAIYANLHRPVGQSEFAKLPPPVQHTATAGHAARTAANRADFMQGVKRLDCLYPNSLFVGLSLSSDGSGAWNLSLVSRYH</sequence>
<dbReference type="EMBL" id="MU150303">
    <property type="protein sequence ID" value="KAF9460159.1"/>
    <property type="molecule type" value="Genomic_DNA"/>
</dbReference>
<dbReference type="Proteomes" id="UP000807353">
    <property type="component" value="Unassembled WGS sequence"/>
</dbReference>
<evidence type="ECO:0000256" key="1">
    <source>
        <dbReference type="SAM" id="MobiDB-lite"/>
    </source>
</evidence>
<reference evidence="3" key="1">
    <citation type="submission" date="2020-11" db="EMBL/GenBank/DDBJ databases">
        <authorList>
            <consortium name="DOE Joint Genome Institute"/>
            <person name="Ahrendt S."/>
            <person name="Riley R."/>
            <person name="Andreopoulos W."/>
            <person name="Labutti K."/>
            <person name="Pangilinan J."/>
            <person name="Ruiz-Duenas F.J."/>
            <person name="Barrasa J.M."/>
            <person name="Sanchez-Garcia M."/>
            <person name="Camarero S."/>
            <person name="Miyauchi S."/>
            <person name="Serrano A."/>
            <person name="Linde D."/>
            <person name="Babiker R."/>
            <person name="Drula E."/>
            <person name="Ayuso-Fernandez I."/>
            <person name="Pacheco R."/>
            <person name="Padilla G."/>
            <person name="Ferreira P."/>
            <person name="Barriuso J."/>
            <person name="Kellner H."/>
            <person name="Castanera R."/>
            <person name="Alfaro M."/>
            <person name="Ramirez L."/>
            <person name="Pisabarro A.G."/>
            <person name="Kuo A."/>
            <person name="Tritt A."/>
            <person name="Lipzen A."/>
            <person name="He G."/>
            <person name="Yan M."/>
            <person name="Ng V."/>
            <person name="Cullen D."/>
            <person name="Martin F."/>
            <person name="Rosso M.-N."/>
            <person name="Henrissat B."/>
            <person name="Hibbett D."/>
            <person name="Martinez A.T."/>
            <person name="Grigoriev I.V."/>
        </authorList>
    </citation>
    <scope>NUCLEOTIDE SEQUENCE</scope>
    <source>
        <strain evidence="3">CBS 247.69</strain>
    </source>
</reference>
<feature type="region of interest" description="Disordered" evidence="1">
    <location>
        <begin position="1"/>
        <end position="28"/>
    </location>
</feature>
<dbReference type="Pfam" id="PF20415">
    <property type="entry name" value="DUF6699"/>
    <property type="match status" value="1"/>
</dbReference>
<evidence type="ECO:0000259" key="2">
    <source>
        <dbReference type="Pfam" id="PF20415"/>
    </source>
</evidence>
<evidence type="ECO:0000313" key="3">
    <source>
        <dbReference type="EMBL" id="KAF9460159.1"/>
    </source>
</evidence>
<name>A0A9P5XZY1_9AGAR</name>
<comment type="caution">
    <text evidence="3">The sequence shown here is derived from an EMBL/GenBank/DDBJ whole genome shotgun (WGS) entry which is preliminary data.</text>
</comment>
<gene>
    <name evidence="3" type="ORF">BDZ94DRAFT_1324241</name>
</gene>
<organism evidence="3 4">
    <name type="scientific">Collybia nuda</name>
    <dbReference type="NCBI Taxonomy" id="64659"/>
    <lineage>
        <taxon>Eukaryota</taxon>
        <taxon>Fungi</taxon>
        <taxon>Dikarya</taxon>
        <taxon>Basidiomycota</taxon>
        <taxon>Agaricomycotina</taxon>
        <taxon>Agaricomycetes</taxon>
        <taxon>Agaricomycetidae</taxon>
        <taxon>Agaricales</taxon>
        <taxon>Tricholomatineae</taxon>
        <taxon>Clitocybaceae</taxon>
        <taxon>Collybia</taxon>
    </lineage>
</organism>
<proteinExistence type="predicted"/>
<keyword evidence="4" id="KW-1185">Reference proteome</keyword>